<keyword evidence="2" id="KW-1185">Reference proteome</keyword>
<proteinExistence type="predicted"/>
<organism evidence="1 2">
    <name type="scientific">Xylona heveae (strain CBS 132557 / TC161)</name>
    <dbReference type="NCBI Taxonomy" id="1328760"/>
    <lineage>
        <taxon>Eukaryota</taxon>
        <taxon>Fungi</taxon>
        <taxon>Dikarya</taxon>
        <taxon>Ascomycota</taxon>
        <taxon>Pezizomycotina</taxon>
        <taxon>Xylonomycetes</taxon>
        <taxon>Xylonales</taxon>
        <taxon>Xylonaceae</taxon>
        <taxon>Xylona</taxon>
    </lineage>
</organism>
<evidence type="ECO:0000313" key="2">
    <source>
        <dbReference type="Proteomes" id="UP000076632"/>
    </source>
</evidence>
<dbReference type="Proteomes" id="UP000076632">
    <property type="component" value="Unassembled WGS sequence"/>
</dbReference>
<dbReference type="EMBL" id="KV407455">
    <property type="protein sequence ID" value="KZF25358.1"/>
    <property type="molecule type" value="Genomic_DNA"/>
</dbReference>
<gene>
    <name evidence="1" type="ORF">L228DRAFT_75064</name>
</gene>
<dbReference type="RefSeq" id="XP_018190913.1">
    <property type="nucleotide sequence ID" value="XM_018336827.1"/>
</dbReference>
<dbReference type="InParanoid" id="A0A165ITB2"/>
<reference evidence="1 2" key="1">
    <citation type="journal article" date="2016" name="Fungal Biol.">
        <title>The genome of Xylona heveae provides a window into fungal endophytism.</title>
        <authorList>
            <person name="Gazis R."/>
            <person name="Kuo A."/>
            <person name="Riley R."/>
            <person name="LaButti K."/>
            <person name="Lipzen A."/>
            <person name="Lin J."/>
            <person name="Amirebrahimi M."/>
            <person name="Hesse C.N."/>
            <person name="Spatafora J.W."/>
            <person name="Henrissat B."/>
            <person name="Hainaut M."/>
            <person name="Grigoriev I.V."/>
            <person name="Hibbett D.S."/>
        </authorList>
    </citation>
    <scope>NUCLEOTIDE SEQUENCE [LARGE SCALE GENOMIC DNA]</scope>
    <source>
        <strain evidence="1 2">TC161</strain>
    </source>
</reference>
<sequence>MFLELLPGSLLAEIGCHRVLRHCFCGITPSRDLGSLRWNLAPFSNYARIISIYFTYFSTLFAPSKKALRDLVILGFEPIPHLCFSHPHLQRRADRRSCALSYPLVATLGGSR</sequence>
<name>A0A165ITB2_XYLHT</name>
<dbReference type="AlphaFoldDB" id="A0A165ITB2"/>
<evidence type="ECO:0000313" key="1">
    <source>
        <dbReference type="EMBL" id="KZF25358.1"/>
    </source>
</evidence>
<accession>A0A165ITB2</accession>
<dbReference type="GeneID" id="28901964"/>
<protein>
    <submittedName>
        <fullName evidence="1">Uncharacterized protein</fullName>
    </submittedName>
</protein>